<dbReference type="AlphaFoldDB" id="A0A409XKI7"/>
<proteinExistence type="predicted"/>
<name>A0A409XKI7_PSICY</name>
<organism evidence="2 3">
    <name type="scientific">Psilocybe cyanescens</name>
    <dbReference type="NCBI Taxonomy" id="93625"/>
    <lineage>
        <taxon>Eukaryota</taxon>
        <taxon>Fungi</taxon>
        <taxon>Dikarya</taxon>
        <taxon>Basidiomycota</taxon>
        <taxon>Agaricomycotina</taxon>
        <taxon>Agaricomycetes</taxon>
        <taxon>Agaricomycetidae</taxon>
        <taxon>Agaricales</taxon>
        <taxon>Agaricineae</taxon>
        <taxon>Strophariaceae</taxon>
        <taxon>Psilocybe</taxon>
    </lineage>
</organism>
<dbReference type="InParanoid" id="A0A409XKI7"/>
<feature type="compositionally biased region" description="Polar residues" evidence="1">
    <location>
        <begin position="34"/>
        <end position="46"/>
    </location>
</feature>
<accession>A0A409XKI7</accession>
<evidence type="ECO:0000313" key="3">
    <source>
        <dbReference type="Proteomes" id="UP000283269"/>
    </source>
</evidence>
<keyword evidence="3" id="KW-1185">Reference proteome</keyword>
<gene>
    <name evidence="2" type="ORF">CVT25_006389</name>
</gene>
<dbReference type="EMBL" id="NHYD01001406">
    <property type="protein sequence ID" value="PPQ91250.1"/>
    <property type="molecule type" value="Genomic_DNA"/>
</dbReference>
<evidence type="ECO:0000256" key="1">
    <source>
        <dbReference type="SAM" id="MobiDB-lite"/>
    </source>
</evidence>
<protein>
    <submittedName>
        <fullName evidence="2">Uncharacterized protein</fullName>
    </submittedName>
</protein>
<comment type="caution">
    <text evidence="2">The sequence shown here is derived from an EMBL/GenBank/DDBJ whole genome shotgun (WGS) entry which is preliminary data.</text>
</comment>
<feature type="region of interest" description="Disordered" evidence="1">
    <location>
        <begin position="1"/>
        <end position="84"/>
    </location>
</feature>
<evidence type="ECO:0000313" key="2">
    <source>
        <dbReference type="EMBL" id="PPQ91250.1"/>
    </source>
</evidence>
<feature type="compositionally biased region" description="Polar residues" evidence="1">
    <location>
        <begin position="1"/>
        <end position="10"/>
    </location>
</feature>
<sequence length="101" mass="11177">MANDNSQSPKNSKESFHSLVVEPMNSISNRKRSNSPAPSEGSQGHSSKSKFRNFFRYTNSSTDIAPVSVPPNRPLQIMGSPQYPDHRTLPVLSGSEDIYII</sequence>
<reference evidence="2 3" key="1">
    <citation type="journal article" date="2018" name="Evol. Lett.">
        <title>Horizontal gene cluster transfer increased hallucinogenic mushroom diversity.</title>
        <authorList>
            <person name="Reynolds H.T."/>
            <person name="Vijayakumar V."/>
            <person name="Gluck-Thaler E."/>
            <person name="Korotkin H.B."/>
            <person name="Matheny P.B."/>
            <person name="Slot J.C."/>
        </authorList>
    </citation>
    <scope>NUCLEOTIDE SEQUENCE [LARGE SCALE GENOMIC DNA]</scope>
    <source>
        <strain evidence="2 3">2631</strain>
    </source>
</reference>
<dbReference type="Proteomes" id="UP000283269">
    <property type="component" value="Unassembled WGS sequence"/>
</dbReference>